<dbReference type="Proteomes" id="UP000063699">
    <property type="component" value="Chromosome"/>
</dbReference>
<feature type="transmembrane region" description="Helical" evidence="5">
    <location>
        <begin position="39"/>
        <end position="56"/>
    </location>
</feature>
<name>A0A0N7F4R6_9PSEU</name>
<dbReference type="CDD" id="cd17321">
    <property type="entry name" value="MFS_MMR_MDR_like"/>
    <property type="match status" value="1"/>
</dbReference>
<dbReference type="RefSeq" id="WP_054294071.1">
    <property type="nucleotide sequence ID" value="NZ_CP012752.1"/>
</dbReference>
<feature type="transmembrane region" description="Helical" evidence="5">
    <location>
        <begin position="324"/>
        <end position="341"/>
    </location>
</feature>
<sequence>MLAVLLTGQVMVSMDGSIVSVAAQTIRAGLHASDAEIQLLVSSYLLTTGVLFVTCARIGDVIGYRRAFLAGLGWFTGASLLCGLALDPAMLVLARIAQALGAALLMPQVFSLVHRHWEGAERRRAIGVYSMVLALGVALGQLIGGLVADVDLFGLSWRPVFLINVPIGMIVLSVASRVLPSSRTDEHARLDLAGVALLTVAMTALTLPLILGRDHQWPTWAWITLVCGAVLLGVFVRYESTARQPVFDLAALKPKGVKPGLAACCIVMGCYTVFVLTLTLHLQSELDYTPLQTGLAFVPYALGFGALSLSWNRCPPWLQRAMPIVGPLIFAAGTTLAVLLVRADGAAWGHLPMLLLAGAGHAAGYSPLIAQVTSLVKPRFASAVSAMNSTGPVLAEVIGVAGLGSVYFATSSSADGLLLVVAAVAVLLVIATTCAAVATR</sequence>
<dbReference type="InterPro" id="IPR020846">
    <property type="entry name" value="MFS_dom"/>
</dbReference>
<dbReference type="KEGG" id="kphy:AOZ06_39715"/>
<keyword evidence="2 5" id="KW-0812">Transmembrane</keyword>
<feature type="transmembrane region" description="Helical" evidence="5">
    <location>
        <begin position="416"/>
        <end position="438"/>
    </location>
</feature>
<evidence type="ECO:0000256" key="2">
    <source>
        <dbReference type="ARBA" id="ARBA00022692"/>
    </source>
</evidence>
<accession>A0A0N7F4R6</accession>
<evidence type="ECO:0000256" key="3">
    <source>
        <dbReference type="ARBA" id="ARBA00022989"/>
    </source>
</evidence>
<dbReference type="Gene3D" id="1.20.1250.20">
    <property type="entry name" value="MFS general substrate transporter like domains"/>
    <property type="match status" value="1"/>
</dbReference>
<keyword evidence="8" id="KW-1185">Reference proteome</keyword>
<dbReference type="Pfam" id="PF07690">
    <property type="entry name" value="MFS_1"/>
    <property type="match status" value="1"/>
</dbReference>
<feature type="transmembrane region" description="Helical" evidence="5">
    <location>
        <begin position="68"/>
        <end position="86"/>
    </location>
</feature>
<dbReference type="InterPro" id="IPR036259">
    <property type="entry name" value="MFS_trans_sf"/>
</dbReference>
<feature type="transmembrane region" description="Helical" evidence="5">
    <location>
        <begin position="217"/>
        <end position="238"/>
    </location>
</feature>
<evidence type="ECO:0000259" key="6">
    <source>
        <dbReference type="PROSITE" id="PS50850"/>
    </source>
</evidence>
<dbReference type="AlphaFoldDB" id="A0A0N7F4R6"/>
<dbReference type="SUPFAM" id="SSF103473">
    <property type="entry name" value="MFS general substrate transporter"/>
    <property type="match status" value="1"/>
</dbReference>
<gene>
    <name evidence="7" type="ORF">AOZ06_39715</name>
</gene>
<protein>
    <recommendedName>
        <fullName evidence="6">Major facilitator superfamily (MFS) profile domain-containing protein</fullName>
    </recommendedName>
</protein>
<feature type="transmembrane region" description="Helical" evidence="5">
    <location>
        <begin position="347"/>
        <end position="370"/>
    </location>
</feature>
<reference evidence="7 8" key="1">
    <citation type="submission" date="2015-07" db="EMBL/GenBank/DDBJ databases">
        <title>Genome sequencing of Kibdelosporangium phytohabitans.</title>
        <authorList>
            <person name="Qin S."/>
            <person name="Xing K."/>
        </authorList>
    </citation>
    <scope>NUCLEOTIDE SEQUENCE [LARGE SCALE GENOMIC DNA]</scope>
    <source>
        <strain evidence="7 8">KLBMP1111</strain>
    </source>
</reference>
<feature type="domain" description="Major facilitator superfamily (MFS) profile" evidence="6">
    <location>
        <begin position="1"/>
        <end position="440"/>
    </location>
</feature>
<dbReference type="EMBL" id="CP012752">
    <property type="protein sequence ID" value="ALG12175.1"/>
    <property type="molecule type" value="Genomic_DNA"/>
</dbReference>
<dbReference type="GO" id="GO:0005886">
    <property type="term" value="C:plasma membrane"/>
    <property type="evidence" value="ECO:0007669"/>
    <property type="project" value="UniProtKB-SubCell"/>
</dbReference>
<dbReference type="PANTHER" id="PTHR42718">
    <property type="entry name" value="MAJOR FACILITATOR SUPERFAMILY MULTIDRUG TRANSPORTER MFSC"/>
    <property type="match status" value="1"/>
</dbReference>
<dbReference type="Gene3D" id="1.20.1720.10">
    <property type="entry name" value="Multidrug resistance protein D"/>
    <property type="match status" value="1"/>
</dbReference>
<feature type="transmembrane region" description="Helical" evidence="5">
    <location>
        <begin position="259"/>
        <end position="282"/>
    </location>
</feature>
<feature type="transmembrane region" description="Helical" evidence="5">
    <location>
        <begin position="160"/>
        <end position="180"/>
    </location>
</feature>
<dbReference type="InterPro" id="IPR011701">
    <property type="entry name" value="MFS"/>
</dbReference>
<proteinExistence type="predicted"/>
<comment type="subcellular location">
    <subcellularLocation>
        <location evidence="1">Cell membrane</location>
        <topology evidence="1">Multi-pass membrane protein</topology>
    </subcellularLocation>
</comment>
<organism evidence="7 8">
    <name type="scientific">Kibdelosporangium phytohabitans</name>
    <dbReference type="NCBI Taxonomy" id="860235"/>
    <lineage>
        <taxon>Bacteria</taxon>
        <taxon>Bacillati</taxon>
        <taxon>Actinomycetota</taxon>
        <taxon>Actinomycetes</taxon>
        <taxon>Pseudonocardiales</taxon>
        <taxon>Pseudonocardiaceae</taxon>
        <taxon>Kibdelosporangium</taxon>
    </lineage>
</organism>
<dbReference type="PANTHER" id="PTHR42718:SF39">
    <property type="entry name" value="ACTINORHODIN TRANSPORTER-RELATED"/>
    <property type="match status" value="1"/>
</dbReference>
<evidence type="ECO:0000256" key="4">
    <source>
        <dbReference type="ARBA" id="ARBA00023136"/>
    </source>
</evidence>
<evidence type="ECO:0000313" key="7">
    <source>
        <dbReference type="EMBL" id="ALG12175.1"/>
    </source>
</evidence>
<dbReference type="OrthoDB" id="4532109at2"/>
<dbReference type="GO" id="GO:0022857">
    <property type="term" value="F:transmembrane transporter activity"/>
    <property type="evidence" value="ECO:0007669"/>
    <property type="project" value="InterPro"/>
</dbReference>
<feature type="transmembrane region" description="Helical" evidence="5">
    <location>
        <begin position="391"/>
        <end position="410"/>
    </location>
</feature>
<dbReference type="STRING" id="860235.AOZ06_39715"/>
<keyword evidence="3 5" id="KW-1133">Transmembrane helix</keyword>
<feature type="transmembrane region" description="Helical" evidence="5">
    <location>
        <begin position="192"/>
        <end position="211"/>
    </location>
</feature>
<evidence type="ECO:0000313" key="8">
    <source>
        <dbReference type="Proteomes" id="UP000063699"/>
    </source>
</evidence>
<keyword evidence="4 5" id="KW-0472">Membrane</keyword>
<evidence type="ECO:0000256" key="5">
    <source>
        <dbReference type="SAM" id="Phobius"/>
    </source>
</evidence>
<feature type="transmembrane region" description="Helical" evidence="5">
    <location>
        <begin position="92"/>
        <end position="113"/>
    </location>
</feature>
<dbReference type="PROSITE" id="PS50850">
    <property type="entry name" value="MFS"/>
    <property type="match status" value="1"/>
</dbReference>
<feature type="transmembrane region" description="Helical" evidence="5">
    <location>
        <begin position="294"/>
        <end position="312"/>
    </location>
</feature>
<feature type="transmembrane region" description="Helical" evidence="5">
    <location>
        <begin position="125"/>
        <end position="148"/>
    </location>
</feature>
<evidence type="ECO:0000256" key="1">
    <source>
        <dbReference type="ARBA" id="ARBA00004651"/>
    </source>
</evidence>